<dbReference type="SMART" id="SM00342">
    <property type="entry name" value="HTH_ARAC"/>
    <property type="match status" value="1"/>
</dbReference>
<dbReference type="InterPro" id="IPR003661">
    <property type="entry name" value="HisK_dim/P_dom"/>
</dbReference>
<sequence length="1305" mass="146059">MECFRQSKNLGVLLKALLVSAFANLLSTNGLSLETYEVEKAPSLKEEWRWTELEALEGVPYDFIREAADGVLWFGSRGGHLARYDGTSLERFDLPDPEGTPAVLEFHLSPEGKPLFLTPKKLLHLENGEWEALYENKKNYGSFHAMGTVEDGTIWFAAWKKLLRYKEGKVQSYDLGFDWVESVLIDSKGKLWLSSGNSYEVRVYDVVEDELELRHFFEPDGVERAKTLQMDYQGRIWVLDPSLDGVVYYYEDYEKKVAARNLKRLYKGAEELVNASGLRAAVLPSGRAWLGSRLVLAEVGGGRASYFQFDSRLPSTVPILHALSDERLVVGGRESKTYIVDLSENNWATYQGLNYQCEDQEGVRWFLAHDGRVVASPRSGPWVSYGPEDGMIARPNRILCSRDGTVWVSGANEGSAAVSYRVNGDWIREEFSNLSHAFSHLSAHELKDGSLFFGSGSTKAQLGGRSGGAISYRKDAGRWIAESLSTDDVPYRPAVSLERVEGDMWFGGRNIRWGGRDLGGAIGDLAEAQPDRWIDHIVSDGKGGLWMAVWGFGVCGYIDGEWVLYTTDDGLPSNQVIHLLKGETLEGIWAVTSEGISRYDGVTWTDWSFPFGKRFYREAVTLREGNDGALWINTSYRLWLLEGQKDEGSARAHNCYMYQPDLSPPETFVGELRTKLPEGSPLVVDWNGRDTWSATPSSGLEFSWRLGDGDWSGYSRDSSVVVEGISAGDHTIEVRARDWDWNVDPTPAQVSVRILPPIWRQAWFIGAVIFTFGLIAFLLYRLFQARVRAALAMEEFKLDFFTNISHELRNPLAVILGPLESLQRDEEDAGKRNRLGLAMRSARKMQGLVDQLLQFRKVELGKASFRPSAGELIGFLREVVELQAPLGKERNVSVSLDTSEDRLVCGYDADKLQKIVDNLVSNAIKYSPDGACVLVSVETAVHDGLQEVDLVVEDQGPGIPKHEIELISKPFYRVGASRDSQDGFGIGLALVSGLVKVWGGEIEFISPANEKGSGTRVRVSLPLEYAHDEEVEKLDTGDLEESEAESATSKAKILLVEDNHDLRGFVRDELSRDYEVFEAENGKIGIEMVAKIEPDLVVTDVMMPEMNGFELCKQLRADPATSHIQIIMLTAKSAEEHSVEGMEAGADVYFAKPLNMARLQAQIEKLVEMRRSMKLRFSEQLVVEPTELSIVPVEQEWLAKAIAYVEENMSDPDFDLDSFAREMGLGRTALYKKLKALTDESPGSFVRSMRLKRAAQLLRSESMPISKILEFIGILDQSYFSRAFKKKFGVSPSQYAKESRLELAD</sequence>
<evidence type="ECO:0000313" key="12">
    <source>
        <dbReference type="EMBL" id="MBK1877265.1"/>
    </source>
</evidence>
<dbReference type="SMART" id="SM00387">
    <property type="entry name" value="HATPase_c"/>
    <property type="match status" value="1"/>
</dbReference>
<dbReference type="CDD" id="cd17574">
    <property type="entry name" value="REC_OmpR"/>
    <property type="match status" value="1"/>
</dbReference>
<accession>A0A934VQU4</accession>
<dbReference type="Pfam" id="PF00512">
    <property type="entry name" value="HisKA"/>
    <property type="match status" value="1"/>
</dbReference>
<feature type="signal peptide" evidence="8">
    <location>
        <begin position="1"/>
        <end position="23"/>
    </location>
</feature>
<proteinExistence type="predicted"/>
<keyword evidence="7" id="KW-1133">Transmembrane helix</keyword>
<evidence type="ECO:0000256" key="2">
    <source>
        <dbReference type="ARBA" id="ARBA00012438"/>
    </source>
</evidence>
<dbReference type="SUPFAM" id="SSF55874">
    <property type="entry name" value="ATPase domain of HSP90 chaperone/DNA topoisomerase II/histidine kinase"/>
    <property type="match status" value="1"/>
</dbReference>
<feature type="domain" description="Histidine kinase" evidence="10">
    <location>
        <begin position="803"/>
        <end position="1025"/>
    </location>
</feature>
<keyword evidence="5" id="KW-0804">Transcription</keyword>
<dbReference type="InterPro" id="IPR001789">
    <property type="entry name" value="Sig_transdc_resp-reg_receiver"/>
</dbReference>
<keyword evidence="3 6" id="KW-0597">Phosphoprotein</keyword>
<gene>
    <name evidence="12" type="ORF">JIN87_10320</name>
</gene>
<dbReference type="Gene3D" id="3.40.50.2300">
    <property type="match status" value="1"/>
</dbReference>
<feature type="domain" description="HTH araC/xylS-type" evidence="9">
    <location>
        <begin position="1199"/>
        <end position="1298"/>
    </location>
</feature>
<dbReference type="InterPro" id="IPR004358">
    <property type="entry name" value="Sig_transdc_His_kin-like_C"/>
</dbReference>
<dbReference type="InterPro" id="IPR009057">
    <property type="entry name" value="Homeodomain-like_sf"/>
</dbReference>
<dbReference type="RefSeq" id="WP_200355481.1">
    <property type="nucleotide sequence ID" value="NZ_JAENIL010000016.1"/>
</dbReference>
<dbReference type="PANTHER" id="PTHR43547:SF2">
    <property type="entry name" value="HYBRID SIGNAL TRANSDUCTION HISTIDINE KINASE C"/>
    <property type="match status" value="1"/>
</dbReference>
<dbReference type="Pfam" id="PF02518">
    <property type="entry name" value="HATPase_c"/>
    <property type="match status" value="1"/>
</dbReference>
<dbReference type="InterPro" id="IPR013783">
    <property type="entry name" value="Ig-like_fold"/>
</dbReference>
<dbReference type="GO" id="GO:0043565">
    <property type="term" value="F:sequence-specific DNA binding"/>
    <property type="evidence" value="ECO:0007669"/>
    <property type="project" value="InterPro"/>
</dbReference>
<dbReference type="PRINTS" id="PR00344">
    <property type="entry name" value="BCTRLSENSOR"/>
</dbReference>
<keyword evidence="13" id="KW-1185">Reference proteome</keyword>
<feature type="modified residue" description="4-aspartylphosphate" evidence="6">
    <location>
        <position position="1100"/>
    </location>
</feature>
<dbReference type="PROSITE" id="PS50109">
    <property type="entry name" value="HIS_KIN"/>
    <property type="match status" value="1"/>
</dbReference>
<dbReference type="InterPro" id="IPR011006">
    <property type="entry name" value="CheY-like_superfamily"/>
</dbReference>
<dbReference type="Gene3D" id="1.10.10.60">
    <property type="entry name" value="Homeodomain-like"/>
    <property type="match status" value="1"/>
</dbReference>
<dbReference type="SUPFAM" id="SSF46689">
    <property type="entry name" value="Homeodomain-like"/>
    <property type="match status" value="1"/>
</dbReference>
<dbReference type="SUPFAM" id="SSF52172">
    <property type="entry name" value="CheY-like"/>
    <property type="match status" value="1"/>
</dbReference>
<dbReference type="SUPFAM" id="SSF47384">
    <property type="entry name" value="Homodimeric domain of signal transducing histidine kinase"/>
    <property type="match status" value="1"/>
</dbReference>
<dbReference type="Gene3D" id="2.60.40.10">
    <property type="entry name" value="Immunoglobulins"/>
    <property type="match status" value="1"/>
</dbReference>
<organism evidence="12 13">
    <name type="scientific">Pelagicoccus mobilis</name>
    <dbReference type="NCBI Taxonomy" id="415221"/>
    <lineage>
        <taxon>Bacteria</taxon>
        <taxon>Pseudomonadati</taxon>
        <taxon>Verrucomicrobiota</taxon>
        <taxon>Opitutia</taxon>
        <taxon>Puniceicoccales</taxon>
        <taxon>Pelagicoccaceae</taxon>
        <taxon>Pelagicoccus</taxon>
    </lineage>
</organism>
<dbReference type="SMART" id="SM00448">
    <property type="entry name" value="REC"/>
    <property type="match status" value="1"/>
</dbReference>
<feature type="domain" description="Response regulatory" evidence="11">
    <location>
        <begin position="1052"/>
        <end position="1167"/>
    </location>
</feature>
<dbReference type="Pfam" id="PF12833">
    <property type="entry name" value="HTH_18"/>
    <property type="match status" value="1"/>
</dbReference>
<dbReference type="InterPro" id="IPR018060">
    <property type="entry name" value="HTH_AraC"/>
</dbReference>
<dbReference type="InterPro" id="IPR036097">
    <property type="entry name" value="HisK_dim/P_sf"/>
</dbReference>
<evidence type="ECO:0000256" key="5">
    <source>
        <dbReference type="ARBA" id="ARBA00023163"/>
    </source>
</evidence>
<keyword evidence="7" id="KW-0472">Membrane</keyword>
<evidence type="ECO:0000259" key="10">
    <source>
        <dbReference type="PROSITE" id="PS50109"/>
    </source>
</evidence>
<feature type="transmembrane region" description="Helical" evidence="7">
    <location>
        <begin position="762"/>
        <end position="783"/>
    </location>
</feature>
<dbReference type="CDD" id="cd00075">
    <property type="entry name" value="HATPase"/>
    <property type="match status" value="1"/>
</dbReference>
<keyword evidence="8" id="KW-0732">Signal</keyword>
<evidence type="ECO:0000256" key="4">
    <source>
        <dbReference type="ARBA" id="ARBA00023015"/>
    </source>
</evidence>
<dbReference type="Pfam" id="PF00072">
    <property type="entry name" value="Response_reg"/>
    <property type="match status" value="1"/>
</dbReference>
<dbReference type="InterPro" id="IPR036890">
    <property type="entry name" value="HATPase_C_sf"/>
</dbReference>
<dbReference type="PANTHER" id="PTHR43547">
    <property type="entry name" value="TWO-COMPONENT HISTIDINE KINASE"/>
    <property type="match status" value="1"/>
</dbReference>
<feature type="chain" id="PRO_5036875531" description="histidine kinase" evidence="8">
    <location>
        <begin position="24"/>
        <end position="1305"/>
    </location>
</feature>
<protein>
    <recommendedName>
        <fullName evidence="2">histidine kinase</fullName>
        <ecNumber evidence="2">2.7.13.3</ecNumber>
    </recommendedName>
</protein>
<dbReference type="InterPro" id="IPR015943">
    <property type="entry name" value="WD40/YVTN_repeat-like_dom_sf"/>
</dbReference>
<dbReference type="Gene3D" id="3.30.565.10">
    <property type="entry name" value="Histidine kinase-like ATPase, C-terminal domain"/>
    <property type="match status" value="1"/>
</dbReference>
<evidence type="ECO:0000259" key="9">
    <source>
        <dbReference type="PROSITE" id="PS01124"/>
    </source>
</evidence>
<dbReference type="InterPro" id="IPR005467">
    <property type="entry name" value="His_kinase_dom"/>
</dbReference>
<dbReference type="CDD" id="cd00082">
    <property type="entry name" value="HisKA"/>
    <property type="match status" value="1"/>
</dbReference>
<dbReference type="EC" id="2.7.13.3" evidence="2"/>
<dbReference type="SMART" id="SM00388">
    <property type="entry name" value="HisKA"/>
    <property type="match status" value="1"/>
</dbReference>
<dbReference type="GO" id="GO:0003700">
    <property type="term" value="F:DNA-binding transcription factor activity"/>
    <property type="evidence" value="ECO:0007669"/>
    <property type="project" value="InterPro"/>
</dbReference>
<reference evidence="12" key="1">
    <citation type="submission" date="2021-01" db="EMBL/GenBank/DDBJ databases">
        <title>Modified the classification status of verrucomicrobia.</title>
        <authorList>
            <person name="Feng X."/>
        </authorList>
    </citation>
    <scope>NUCLEOTIDE SEQUENCE</scope>
    <source>
        <strain evidence="12">KCTC 13126</strain>
    </source>
</reference>
<keyword evidence="7" id="KW-0812">Transmembrane</keyword>
<keyword evidence="4" id="KW-0805">Transcription regulation</keyword>
<evidence type="ECO:0000259" key="11">
    <source>
        <dbReference type="PROSITE" id="PS50110"/>
    </source>
</evidence>
<dbReference type="Gene3D" id="2.130.10.10">
    <property type="entry name" value="YVTN repeat-like/Quinoprotein amine dehydrogenase"/>
    <property type="match status" value="2"/>
</dbReference>
<dbReference type="PROSITE" id="PS50110">
    <property type="entry name" value="RESPONSE_REGULATORY"/>
    <property type="match status" value="1"/>
</dbReference>
<dbReference type="EMBL" id="JAENIL010000016">
    <property type="protein sequence ID" value="MBK1877265.1"/>
    <property type="molecule type" value="Genomic_DNA"/>
</dbReference>
<evidence type="ECO:0000256" key="3">
    <source>
        <dbReference type="ARBA" id="ARBA00022553"/>
    </source>
</evidence>
<dbReference type="InterPro" id="IPR003594">
    <property type="entry name" value="HATPase_dom"/>
</dbReference>
<name>A0A934VQU4_9BACT</name>
<dbReference type="SUPFAM" id="SSF63829">
    <property type="entry name" value="Calcium-dependent phosphotriesterase"/>
    <property type="match status" value="1"/>
</dbReference>
<dbReference type="Proteomes" id="UP000617628">
    <property type="component" value="Unassembled WGS sequence"/>
</dbReference>
<dbReference type="Gene3D" id="1.10.287.130">
    <property type="match status" value="1"/>
</dbReference>
<dbReference type="PROSITE" id="PS01124">
    <property type="entry name" value="HTH_ARAC_FAMILY_2"/>
    <property type="match status" value="1"/>
</dbReference>
<comment type="catalytic activity">
    <reaction evidence="1">
        <text>ATP + protein L-histidine = ADP + protein N-phospho-L-histidine.</text>
        <dbReference type="EC" id="2.7.13.3"/>
    </reaction>
</comment>
<evidence type="ECO:0000256" key="7">
    <source>
        <dbReference type="SAM" id="Phobius"/>
    </source>
</evidence>
<comment type="caution">
    <text evidence="12">The sequence shown here is derived from an EMBL/GenBank/DDBJ whole genome shotgun (WGS) entry which is preliminary data.</text>
</comment>
<evidence type="ECO:0000256" key="8">
    <source>
        <dbReference type="SAM" id="SignalP"/>
    </source>
</evidence>
<evidence type="ECO:0000313" key="13">
    <source>
        <dbReference type="Proteomes" id="UP000617628"/>
    </source>
</evidence>
<dbReference type="GO" id="GO:0000155">
    <property type="term" value="F:phosphorelay sensor kinase activity"/>
    <property type="evidence" value="ECO:0007669"/>
    <property type="project" value="InterPro"/>
</dbReference>
<evidence type="ECO:0000256" key="6">
    <source>
        <dbReference type="PROSITE-ProRule" id="PRU00169"/>
    </source>
</evidence>
<evidence type="ECO:0000256" key="1">
    <source>
        <dbReference type="ARBA" id="ARBA00000085"/>
    </source>
</evidence>